<keyword evidence="6 10" id="KW-0862">Zinc</keyword>
<evidence type="ECO:0000256" key="3">
    <source>
        <dbReference type="ARBA" id="ARBA00022490"/>
    </source>
</evidence>
<dbReference type="Gene3D" id="2.10.110.10">
    <property type="entry name" value="Cysteine Rich Protein"/>
    <property type="match status" value="3"/>
</dbReference>
<dbReference type="GO" id="GO:0005856">
    <property type="term" value="C:cytoskeleton"/>
    <property type="evidence" value="ECO:0007669"/>
    <property type="project" value="UniProtKB-SubCell"/>
</dbReference>
<evidence type="ECO:0000256" key="4">
    <source>
        <dbReference type="ARBA" id="ARBA00022723"/>
    </source>
</evidence>
<evidence type="ECO:0000256" key="7">
    <source>
        <dbReference type="ARBA" id="ARBA00022949"/>
    </source>
</evidence>
<dbReference type="PROSITE" id="PS00478">
    <property type="entry name" value="LIM_DOMAIN_1"/>
    <property type="match status" value="2"/>
</dbReference>
<dbReference type="FunFam" id="2.10.110.10:FF:000008">
    <property type="entry name" value="Paxillin isoform 1"/>
    <property type="match status" value="1"/>
</dbReference>
<dbReference type="GO" id="GO:0005925">
    <property type="term" value="C:focal adhesion"/>
    <property type="evidence" value="ECO:0007669"/>
    <property type="project" value="UniProtKB-SubCell"/>
</dbReference>
<evidence type="ECO:0000256" key="5">
    <source>
        <dbReference type="ARBA" id="ARBA00022737"/>
    </source>
</evidence>
<evidence type="ECO:0000256" key="6">
    <source>
        <dbReference type="ARBA" id="ARBA00022833"/>
    </source>
</evidence>
<evidence type="ECO:0000259" key="12">
    <source>
        <dbReference type="PROSITE" id="PS50023"/>
    </source>
</evidence>
<dbReference type="InterPro" id="IPR047075">
    <property type="entry name" value="Paxillin_TGFB1I1_LIM_dom1"/>
</dbReference>
<dbReference type="Pfam" id="PF03535">
    <property type="entry name" value="Paxillin"/>
    <property type="match status" value="1"/>
</dbReference>
<dbReference type="InterPro" id="IPR001781">
    <property type="entry name" value="Znf_LIM"/>
</dbReference>
<dbReference type="AlphaFoldDB" id="A0A0L7KQL8"/>
<dbReference type="SUPFAM" id="SSF57716">
    <property type="entry name" value="Glucocorticoid receptor-like (DNA-binding domain)"/>
    <property type="match status" value="3"/>
</dbReference>
<dbReference type="SMART" id="SM00132">
    <property type="entry name" value="LIM"/>
    <property type="match status" value="3"/>
</dbReference>
<feature type="region of interest" description="Disordered" evidence="11">
    <location>
        <begin position="1"/>
        <end position="26"/>
    </location>
</feature>
<evidence type="ECO:0000256" key="8">
    <source>
        <dbReference type="ARBA" id="ARBA00023038"/>
    </source>
</evidence>
<dbReference type="GO" id="GO:0046872">
    <property type="term" value="F:metal ion binding"/>
    <property type="evidence" value="ECO:0007669"/>
    <property type="project" value="UniProtKB-KW"/>
</dbReference>
<evidence type="ECO:0000313" key="14">
    <source>
        <dbReference type="Proteomes" id="UP000037510"/>
    </source>
</evidence>
<evidence type="ECO:0000256" key="10">
    <source>
        <dbReference type="PROSITE-ProRule" id="PRU00125"/>
    </source>
</evidence>
<keyword evidence="7" id="KW-0965">Cell junction</keyword>
<keyword evidence="5" id="KW-0677">Repeat</keyword>
<gene>
    <name evidence="13" type="ORF">OBRU01_22854</name>
</gene>
<feature type="region of interest" description="Disordered" evidence="11">
    <location>
        <begin position="41"/>
        <end position="61"/>
    </location>
</feature>
<dbReference type="PROSITE" id="PS50023">
    <property type="entry name" value="LIM_DOMAIN_2"/>
    <property type="match status" value="2"/>
</dbReference>
<organism evidence="13 14">
    <name type="scientific">Operophtera brumata</name>
    <name type="common">Winter moth</name>
    <name type="synonym">Phalaena brumata</name>
    <dbReference type="NCBI Taxonomy" id="104452"/>
    <lineage>
        <taxon>Eukaryota</taxon>
        <taxon>Metazoa</taxon>
        <taxon>Ecdysozoa</taxon>
        <taxon>Arthropoda</taxon>
        <taxon>Hexapoda</taxon>
        <taxon>Insecta</taxon>
        <taxon>Pterygota</taxon>
        <taxon>Neoptera</taxon>
        <taxon>Endopterygota</taxon>
        <taxon>Lepidoptera</taxon>
        <taxon>Glossata</taxon>
        <taxon>Ditrysia</taxon>
        <taxon>Geometroidea</taxon>
        <taxon>Geometridae</taxon>
        <taxon>Larentiinae</taxon>
        <taxon>Operophtera</taxon>
    </lineage>
</organism>
<dbReference type="PANTHER" id="PTHR24216">
    <property type="entry name" value="PAXILLIN-RELATED"/>
    <property type="match status" value="1"/>
</dbReference>
<feature type="domain" description="LIM zinc-binding" evidence="12">
    <location>
        <begin position="200"/>
        <end position="259"/>
    </location>
</feature>
<evidence type="ECO:0000256" key="11">
    <source>
        <dbReference type="SAM" id="MobiDB-lite"/>
    </source>
</evidence>
<dbReference type="CDD" id="cd09337">
    <property type="entry name" value="LIM2_Paxillin_like"/>
    <property type="match status" value="1"/>
</dbReference>
<proteinExistence type="predicted"/>
<keyword evidence="14" id="KW-1185">Reference proteome</keyword>
<feature type="compositionally biased region" description="Low complexity" evidence="11">
    <location>
        <begin position="41"/>
        <end position="51"/>
    </location>
</feature>
<dbReference type="Proteomes" id="UP000037510">
    <property type="component" value="Unassembled WGS sequence"/>
</dbReference>
<evidence type="ECO:0000256" key="9">
    <source>
        <dbReference type="ARBA" id="ARBA00023212"/>
    </source>
</evidence>
<dbReference type="STRING" id="104452.A0A0L7KQL8"/>
<dbReference type="EMBL" id="JTDY01007233">
    <property type="protein sequence ID" value="KOB65361.1"/>
    <property type="molecule type" value="Genomic_DNA"/>
</dbReference>
<accession>A0A0L7KQL8</accession>
<evidence type="ECO:0000256" key="1">
    <source>
        <dbReference type="ARBA" id="ARBA00004245"/>
    </source>
</evidence>
<comment type="caution">
    <text evidence="13">The sequence shown here is derived from an EMBL/GenBank/DDBJ whole genome shotgun (WGS) entry which is preliminary data.</text>
</comment>
<name>A0A0L7KQL8_OPEBR</name>
<keyword evidence="9" id="KW-0206">Cytoskeleton</keyword>
<keyword evidence="4 10" id="KW-0479">Metal-binding</keyword>
<comment type="subcellular location">
    <subcellularLocation>
        <location evidence="2">Cell junction</location>
        <location evidence="2">Focal adhesion</location>
    </subcellularLocation>
    <subcellularLocation>
        <location evidence="1">Cytoplasm</location>
        <location evidence="1">Cytoskeleton</location>
    </subcellularLocation>
</comment>
<keyword evidence="3" id="KW-0963">Cytoplasm</keyword>
<reference evidence="13 14" key="1">
    <citation type="journal article" date="2015" name="Genome Biol. Evol.">
        <title>The genome of winter moth (Operophtera brumata) provides a genomic perspective on sexual dimorphism and phenology.</title>
        <authorList>
            <person name="Derks M.F."/>
            <person name="Smit S."/>
            <person name="Salis L."/>
            <person name="Schijlen E."/>
            <person name="Bossers A."/>
            <person name="Mateman C."/>
            <person name="Pijl A.S."/>
            <person name="de Ridder D."/>
            <person name="Groenen M.A."/>
            <person name="Visser M.E."/>
            <person name="Megens H.J."/>
        </authorList>
    </citation>
    <scope>NUCLEOTIDE SEQUENCE [LARGE SCALE GENOMIC DNA]</scope>
    <source>
        <strain evidence="13">WM2013NL</strain>
        <tissue evidence="13">Head and thorax</tissue>
    </source>
</reference>
<feature type="domain" description="LIM zinc-binding" evidence="12">
    <location>
        <begin position="260"/>
        <end position="318"/>
    </location>
</feature>
<keyword evidence="8 10" id="KW-0440">LIM domain</keyword>
<dbReference type="CDD" id="cd09336">
    <property type="entry name" value="LIM1_Paxillin_like"/>
    <property type="match status" value="1"/>
</dbReference>
<sequence>MEYRASGASTSPVPPSTGGTLPRPGTKQVTVTVQETVVEPAQAQQQPATQAVRHHHHASQATKELDDLMASLSDFKAQQQQLATQAVRHHHHASQATKELDDLMASLSDFKAQQQPATQAVRHHHHASQATKELDDLMTSLSDFKVSSGGESGTHVIREKHAWQEHYRSSPRPEPASLEHMLGSLRADMSRQGVQTPQKGCCNACEKPIVGQVITALGRTWHPEHFTCAHCNQELGTRNFFERDGRPYCEPDYHNLFSPRCAYCNGPILDKCVTALEKTWHTEHFFCAQCGQQFGEDGFHERDGKPYCRNDYFDMFAPKCGGCSKPIMENYISALNTQWHPDCFVCKVSMGQVCYVKVITTLVQLSRDEKSNVTFITQDCSKAVKGKSFYAMEGKPVCPKCVGVDEDE</sequence>
<protein>
    <submittedName>
        <fullName evidence="13">Paxillin</fullName>
    </submittedName>
</protein>
<dbReference type="Pfam" id="PF00412">
    <property type="entry name" value="LIM"/>
    <property type="match status" value="3"/>
</dbReference>
<evidence type="ECO:0000313" key="13">
    <source>
        <dbReference type="EMBL" id="KOB65361.1"/>
    </source>
</evidence>
<dbReference type="PANTHER" id="PTHR24216:SF8">
    <property type="entry name" value="PAXILLIN, ISOFORM F"/>
    <property type="match status" value="1"/>
</dbReference>
<dbReference type="FunFam" id="2.10.110.10:FF:000018">
    <property type="entry name" value="Paxillin isoform 1"/>
    <property type="match status" value="1"/>
</dbReference>
<evidence type="ECO:0000256" key="2">
    <source>
        <dbReference type="ARBA" id="ARBA00004246"/>
    </source>
</evidence>